<keyword evidence="7 12" id="KW-0663">Pyridoxal phosphate</keyword>
<evidence type="ECO:0000256" key="5">
    <source>
        <dbReference type="ARBA" id="ARBA00022576"/>
    </source>
</evidence>
<dbReference type="STRING" id="1965070.A0A443QUY5"/>
<dbReference type="PANTHER" id="PTHR43206:SF1">
    <property type="entry name" value="4-AMINOBUTYRATE AMINOTRANSFERASE, MITOCHONDRIAL"/>
    <property type="match status" value="1"/>
</dbReference>
<keyword evidence="5" id="KW-0032">Aminotransferase</keyword>
<dbReference type="FunFam" id="3.40.640.10:FF:000029">
    <property type="entry name" value="4-aminobutyrate aminotransferase, mitochondrial"/>
    <property type="match status" value="1"/>
</dbReference>
<evidence type="ECO:0000313" key="14">
    <source>
        <dbReference type="Proteomes" id="UP000285301"/>
    </source>
</evidence>
<evidence type="ECO:0000256" key="12">
    <source>
        <dbReference type="RuleBase" id="RU003560"/>
    </source>
</evidence>
<dbReference type="InterPro" id="IPR005814">
    <property type="entry name" value="Aminotrans_3"/>
</dbReference>
<dbReference type="Proteomes" id="UP000285301">
    <property type="component" value="Unassembled WGS sequence"/>
</dbReference>
<dbReference type="Gene3D" id="3.90.1150.10">
    <property type="entry name" value="Aspartate Aminotransferase, domain 1"/>
    <property type="match status" value="1"/>
</dbReference>
<dbReference type="NCBIfam" id="TIGR00699">
    <property type="entry name" value="GABAtrns_euk"/>
    <property type="match status" value="1"/>
</dbReference>
<name>A0A443QUY5_9ACAR</name>
<dbReference type="InterPro" id="IPR015421">
    <property type="entry name" value="PyrdxlP-dep_Trfase_major"/>
</dbReference>
<protein>
    <recommendedName>
        <fullName evidence="10">(S)-3-amino-2-methylpropionate transaminase</fullName>
        <ecNumber evidence="4">2.6.1.19</ecNumber>
        <ecNumber evidence="3">2.6.1.22</ecNumber>
    </recommendedName>
    <alternativeName>
        <fullName evidence="11">GABA aminotransferase</fullName>
    </alternativeName>
    <alternativeName>
        <fullName evidence="9">Gamma-amino-N-butyrate transaminase</fullName>
    </alternativeName>
    <alternativeName>
        <fullName evidence="8">L-AIBAT</fullName>
    </alternativeName>
</protein>
<reference evidence="13 14" key="1">
    <citation type="journal article" date="2018" name="Gigascience">
        <title>Genomes of trombidid mites reveal novel predicted allergens and laterally-transferred genes associated with secondary metabolism.</title>
        <authorList>
            <person name="Dong X."/>
            <person name="Chaisiri K."/>
            <person name="Xia D."/>
            <person name="Armstrong S.D."/>
            <person name="Fang Y."/>
            <person name="Donnelly M.J."/>
            <person name="Kadowaki T."/>
            <person name="McGarry J.W."/>
            <person name="Darby A.C."/>
            <person name="Makepeace B.L."/>
        </authorList>
    </citation>
    <scope>NUCLEOTIDE SEQUENCE [LARGE SCALE GENOMIC DNA]</scope>
    <source>
        <strain evidence="13">UoL-WK</strain>
    </source>
</reference>
<comment type="cofactor">
    <cofactor evidence="1">
        <name>pyridoxal 5'-phosphate</name>
        <dbReference type="ChEBI" id="CHEBI:597326"/>
    </cofactor>
</comment>
<evidence type="ECO:0000256" key="9">
    <source>
        <dbReference type="ARBA" id="ARBA00030204"/>
    </source>
</evidence>
<evidence type="ECO:0000313" key="13">
    <source>
        <dbReference type="EMBL" id="RWS06833.1"/>
    </source>
</evidence>
<evidence type="ECO:0000256" key="10">
    <source>
        <dbReference type="ARBA" id="ARBA00030857"/>
    </source>
</evidence>
<dbReference type="PIRSF" id="PIRSF000521">
    <property type="entry name" value="Transaminase_4ab_Lys_Orn"/>
    <property type="match status" value="1"/>
</dbReference>
<dbReference type="GO" id="GO:0034386">
    <property type="term" value="F:4-aminobutyrate:2-oxoglutarate transaminase activity"/>
    <property type="evidence" value="ECO:0007669"/>
    <property type="project" value="UniProtKB-EC"/>
</dbReference>
<dbReference type="SUPFAM" id="SSF53383">
    <property type="entry name" value="PLP-dependent transferases"/>
    <property type="match status" value="1"/>
</dbReference>
<dbReference type="PANTHER" id="PTHR43206">
    <property type="entry name" value="AMINOTRANSFERASE"/>
    <property type="match status" value="1"/>
</dbReference>
<dbReference type="EC" id="2.6.1.22" evidence="3"/>
<dbReference type="Gene3D" id="3.40.640.10">
    <property type="entry name" value="Type I PLP-dependent aspartate aminotransferase-like (Major domain)"/>
    <property type="match status" value="1"/>
</dbReference>
<evidence type="ECO:0000256" key="2">
    <source>
        <dbReference type="ARBA" id="ARBA00008954"/>
    </source>
</evidence>
<dbReference type="GO" id="GO:0005739">
    <property type="term" value="C:mitochondrion"/>
    <property type="evidence" value="ECO:0007669"/>
    <property type="project" value="TreeGrafter"/>
</dbReference>
<comment type="caution">
    <text evidence="13">The sequence shown here is derived from an EMBL/GenBank/DDBJ whole genome shotgun (WGS) entry which is preliminary data.</text>
</comment>
<dbReference type="InterPro" id="IPR004631">
    <property type="entry name" value="4NH2But_aminotransferase_euk"/>
</dbReference>
<organism evidence="13 14">
    <name type="scientific">Dinothrombium tinctorium</name>
    <dbReference type="NCBI Taxonomy" id="1965070"/>
    <lineage>
        <taxon>Eukaryota</taxon>
        <taxon>Metazoa</taxon>
        <taxon>Ecdysozoa</taxon>
        <taxon>Arthropoda</taxon>
        <taxon>Chelicerata</taxon>
        <taxon>Arachnida</taxon>
        <taxon>Acari</taxon>
        <taxon>Acariformes</taxon>
        <taxon>Trombidiformes</taxon>
        <taxon>Prostigmata</taxon>
        <taxon>Anystina</taxon>
        <taxon>Parasitengona</taxon>
        <taxon>Trombidioidea</taxon>
        <taxon>Trombidiidae</taxon>
        <taxon>Dinothrombium</taxon>
    </lineage>
</organism>
<evidence type="ECO:0000256" key="6">
    <source>
        <dbReference type="ARBA" id="ARBA00022679"/>
    </source>
</evidence>
<evidence type="ECO:0000256" key="8">
    <source>
        <dbReference type="ARBA" id="ARBA00029760"/>
    </source>
</evidence>
<dbReference type="GO" id="GO:0030170">
    <property type="term" value="F:pyridoxal phosphate binding"/>
    <property type="evidence" value="ECO:0007669"/>
    <property type="project" value="InterPro"/>
</dbReference>
<evidence type="ECO:0000256" key="3">
    <source>
        <dbReference type="ARBA" id="ARBA00012876"/>
    </source>
</evidence>
<dbReference type="InterPro" id="IPR049704">
    <property type="entry name" value="Aminotrans_3_PPA_site"/>
</dbReference>
<evidence type="ECO:0000256" key="11">
    <source>
        <dbReference type="ARBA" id="ARBA00031787"/>
    </source>
</evidence>
<dbReference type="InterPro" id="IPR015424">
    <property type="entry name" value="PyrdxlP-dep_Trfase"/>
</dbReference>
<evidence type="ECO:0000256" key="7">
    <source>
        <dbReference type="ARBA" id="ARBA00022898"/>
    </source>
</evidence>
<dbReference type="EMBL" id="NCKU01003851">
    <property type="protein sequence ID" value="RWS06833.1"/>
    <property type="molecule type" value="Genomic_DNA"/>
</dbReference>
<gene>
    <name evidence="13" type="ORF">B4U79_08781</name>
</gene>
<keyword evidence="6" id="KW-0808">Transferase</keyword>
<dbReference type="InterPro" id="IPR015422">
    <property type="entry name" value="PyrdxlP-dep_Trfase_small"/>
</dbReference>
<dbReference type="GO" id="GO:0009450">
    <property type="term" value="P:gamma-aminobutyric acid catabolic process"/>
    <property type="evidence" value="ECO:0007669"/>
    <property type="project" value="TreeGrafter"/>
</dbReference>
<dbReference type="CDD" id="cd00610">
    <property type="entry name" value="OAT_like"/>
    <property type="match status" value="1"/>
</dbReference>
<dbReference type="GO" id="GO:0047298">
    <property type="term" value="F:(S)-3-amino-2-methylpropionate transaminase activity"/>
    <property type="evidence" value="ECO:0007669"/>
    <property type="project" value="UniProtKB-EC"/>
</dbReference>
<comment type="similarity">
    <text evidence="2 12">Belongs to the class-III pyridoxal-phosphate-dependent aminotransferase family.</text>
</comment>
<dbReference type="EC" id="2.6.1.19" evidence="4"/>
<sequence length="493" mass="55089">MIAKASIASQFKLIKKLVRIDSRSFSSTLSTQEPPEPRVVTHSVPGPRSVQMIKELNALQQTGAIQLFIDFEKSFGNYICDVDGNVFLDIYSQISSIPLGYNHPALVAAVKDSKNFSSFINRPALGVLPNKEFIEQIKSSLMLVSPNGLPEIQTMACGSCSVENALKTACIWYQTKQRDGKPPSEGIFESSMINQPPGSPKLSIISFKGGFHGRTFGALSCTHSKPIHKLDIPAFEWPIATFPLYKYPLEENERENKAIDKKCIEHIEDLIEQFNKKGVPVAALIVEPIQGEGGDNHGSAYFFKEIRRVTSKNGIAFVCDEVQTGGGATGRFWAHEHWSLQTPPDIVTFSKKMLTGGFFYRPEFRPDAPYRIFNTWMGDPAKMVLLSAAIEVILKEKLVEKIRETGDYLLENLKQTEKRYSHLVEKARGKGTFAAIDFKTPQLQATAIKKLHLHGIHCGGSGKQTLRIRTTLTFNKKHVDIFVDRLNKVLSEM</sequence>
<evidence type="ECO:0000256" key="4">
    <source>
        <dbReference type="ARBA" id="ARBA00012912"/>
    </source>
</evidence>
<keyword evidence="14" id="KW-1185">Reference proteome</keyword>
<proteinExistence type="inferred from homology"/>
<accession>A0A443QUY5</accession>
<dbReference type="AlphaFoldDB" id="A0A443QUY5"/>
<evidence type="ECO:0000256" key="1">
    <source>
        <dbReference type="ARBA" id="ARBA00001933"/>
    </source>
</evidence>
<dbReference type="PROSITE" id="PS00600">
    <property type="entry name" value="AA_TRANSFER_CLASS_3"/>
    <property type="match status" value="1"/>
</dbReference>
<dbReference type="OrthoDB" id="5419315at2759"/>
<dbReference type="Pfam" id="PF00202">
    <property type="entry name" value="Aminotran_3"/>
    <property type="match status" value="1"/>
</dbReference>